<evidence type="ECO:0000256" key="1">
    <source>
        <dbReference type="SAM" id="MobiDB-lite"/>
    </source>
</evidence>
<organism evidence="2">
    <name type="scientific">Arundo donax</name>
    <name type="common">Giant reed</name>
    <name type="synonym">Donax arundinaceus</name>
    <dbReference type="NCBI Taxonomy" id="35708"/>
    <lineage>
        <taxon>Eukaryota</taxon>
        <taxon>Viridiplantae</taxon>
        <taxon>Streptophyta</taxon>
        <taxon>Embryophyta</taxon>
        <taxon>Tracheophyta</taxon>
        <taxon>Spermatophyta</taxon>
        <taxon>Magnoliopsida</taxon>
        <taxon>Liliopsida</taxon>
        <taxon>Poales</taxon>
        <taxon>Poaceae</taxon>
        <taxon>PACMAD clade</taxon>
        <taxon>Arundinoideae</taxon>
        <taxon>Arundineae</taxon>
        <taxon>Arundo</taxon>
    </lineage>
</organism>
<evidence type="ECO:0000313" key="2">
    <source>
        <dbReference type="EMBL" id="JAD32699.1"/>
    </source>
</evidence>
<dbReference type="EMBL" id="GBRH01265196">
    <property type="protein sequence ID" value="JAD32699.1"/>
    <property type="molecule type" value="Transcribed_RNA"/>
</dbReference>
<sequence>MVAKQNSSKIHGFRGERPWTSPQTSTSLHGGRIRRSKKVWKVASGPKA</sequence>
<accession>A0A0A8YZX3</accession>
<dbReference type="AlphaFoldDB" id="A0A0A8YZX3"/>
<reference evidence="2" key="2">
    <citation type="journal article" date="2015" name="Data Brief">
        <title>Shoot transcriptome of the giant reed, Arundo donax.</title>
        <authorList>
            <person name="Barrero R.A."/>
            <person name="Guerrero F.D."/>
            <person name="Moolhuijzen P."/>
            <person name="Goolsby J.A."/>
            <person name="Tidwell J."/>
            <person name="Bellgard S.E."/>
            <person name="Bellgard M.I."/>
        </authorList>
    </citation>
    <scope>NUCLEOTIDE SEQUENCE</scope>
    <source>
        <tissue evidence="2">Shoot tissue taken approximately 20 cm above the soil surface</tissue>
    </source>
</reference>
<name>A0A0A8YZX3_ARUDO</name>
<proteinExistence type="predicted"/>
<protein>
    <submittedName>
        <fullName evidence="2">Uncharacterized protein</fullName>
    </submittedName>
</protein>
<feature type="region of interest" description="Disordered" evidence="1">
    <location>
        <begin position="1"/>
        <end position="48"/>
    </location>
</feature>
<feature type="compositionally biased region" description="Basic residues" evidence="1">
    <location>
        <begin position="31"/>
        <end position="40"/>
    </location>
</feature>
<reference evidence="2" key="1">
    <citation type="submission" date="2014-09" db="EMBL/GenBank/DDBJ databases">
        <authorList>
            <person name="Magalhaes I.L.F."/>
            <person name="Oliveira U."/>
            <person name="Santos F.R."/>
            <person name="Vidigal T.H.D.A."/>
            <person name="Brescovit A.D."/>
            <person name="Santos A.J."/>
        </authorList>
    </citation>
    <scope>NUCLEOTIDE SEQUENCE</scope>
    <source>
        <tissue evidence="2">Shoot tissue taken approximately 20 cm above the soil surface</tissue>
    </source>
</reference>